<dbReference type="Gene3D" id="3.30.160.240">
    <property type="entry name" value="Rv1738"/>
    <property type="match status" value="1"/>
</dbReference>
<proteinExistence type="predicted"/>
<name>A0A1H4LV21_9NOCA</name>
<dbReference type="AlphaFoldDB" id="A0A1H4LV21"/>
<dbReference type="CDD" id="cd08916">
    <property type="entry name" value="TrHb3_P"/>
    <property type="match status" value="1"/>
</dbReference>
<reference evidence="3" key="1">
    <citation type="submission" date="2016-10" db="EMBL/GenBank/DDBJ databases">
        <authorList>
            <person name="Varghese N."/>
            <person name="Submissions S."/>
        </authorList>
    </citation>
    <scope>NUCLEOTIDE SEQUENCE [LARGE SCALE GENOMIC DNA]</scope>
    <source>
        <strain evidence="3">DSM 44498</strain>
    </source>
</reference>
<sequence length="322" mass="35836">MPSLTPDEPTRTDLATRADLEDLLRRFYGCVLVDDLLADPFAEIRGSGLESHLPIMCDFWETVLFGARLYQGSALRVHRSIHTRHRLEARHFLRWLTLWSTTVGQMFQGPIAEQATAQATRIARAMHRNLTGTDSAELDALTSRLHRRVREDHTPDRCPGGLHDDGTASHRRAHEATDLPENHHNPRRTEQTVAADPPGSSASTRMRPRWQNTKGSVSTVNQKTWSVNIVIDEHKSAETGAQTRARARLRTSGRAAFVGTGLARRNPRHTDVPEVSDDMAAARALADLSHQLYEAAAQREAVTRSALTSARAAVFGRRRSSA</sequence>
<protein>
    <recommendedName>
        <fullName evidence="4">Hemoglobin</fullName>
    </recommendedName>
</protein>
<dbReference type="Pfam" id="PF08962">
    <property type="entry name" value="Rv2632c-like"/>
    <property type="match status" value="1"/>
</dbReference>
<dbReference type="SUPFAM" id="SSF143212">
    <property type="entry name" value="Rv2632c-like"/>
    <property type="match status" value="1"/>
</dbReference>
<dbReference type="GO" id="GO:0020037">
    <property type="term" value="F:heme binding"/>
    <property type="evidence" value="ECO:0007669"/>
    <property type="project" value="InterPro"/>
</dbReference>
<dbReference type="Proteomes" id="UP000183561">
    <property type="component" value="Unassembled WGS sequence"/>
</dbReference>
<evidence type="ECO:0008006" key="4">
    <source>
        <dbReference type="Google" id="ProtNLM"/>
    </source>
</evidence>
<evidence type="ECO:0000256" key="1">
    <source>
        <dbReference type="SAM" id="MobiDB-lite"/>
    </source>
</evidence>
<dbReference type="InterPro" id="IPR015057">
    <property type="entry name" value="Rv2632c-like"/>
</dbReference>
<dbReference type="InterPro" id="IPR009050">
    <property type="entry name" value="Globin-like_sf"/>
</dbReference>
<dbReference type="SUPFAM" id="SSF46458">
    <property type="entry name" value="Globin-like"/>
    <property type="match status" value="1"/>
</dbReference>
<evidence type="ECO:0000313" key="2">
    <source>
        <dbReference type="EMBL" id="SEB74516.1"/>
    </source>
</evidence>
<feature type="compositionally biased region" description="Basic and acidic residues" evidence="1">
    <location>
        <begin position="149"/>
        <end position="190"/>
    </location>
</feature>
<organism evidence="2 3">
    <name type="scientific">Rhodococcus koreensis</name>
    <dbReference type="NCBI Taxonomy" id="99653"/>
    <lineage>
        <taxon>Bacteria</taxon>
        <taxon>Bacillati</taxon>
        <taxon>Actinomycetota</taxon>
        <taxon>Actinomycetes</taxon>
        <taxon>Mycobacteriales</taxon>
        <taxon>Nocardiaceae</taxon>
        <taxon>Rhodococcus</taxon>
    </lineage>
</organism>
<dbReference type="InterPro" id="IPR012292">
    <property type="entry name" value="Globin/Proto"/>
</dbReference>
<feature type="region of interest" description="Disordered" evidence="1">
    <location>
        <begin position="147"/>
        <end position="218"/>
    </location>
</feature>
<evidence type="ECO:0000313" key="3">
    <source>
        <dbReference type="Proteomes" id="UP000183561"/>
    </source>
</evidence>
<dbReference type="GO" id="GO:0019825">
    <property type="term" value="F:oxygen binding"/>
    <property type="evidence" value="ECO:0007669"/>
    <property type="project" value="InterPro"/>
</dbReference>
<accession>A0A1H4LV21</accession>
<gene>
    <name evidence="2" type="ORF">SAMN04490239_1479</name>
</gene>
<dbReference type="EMBL" id="FNSV01000005">
    <property type="protein sequence ID" value="SEB74516.1"/>
    <property type="molecule type" value="Genomic_DNA"/>
</dbReference>
<keyword evidence="3" id="KW-1185">Reference proteome</keyword>
<feature type="compositionally biased region" description="Polar residues" evidence="1">
    <location>
        <begin position="200"/>
        <end position="218"/>
    </location>
</feature>
<dbReference type="Gene3D" id="1.10.490.10">
    <property type="entry name" value="Globins"/>
    <property type="match status" value="1"/>
</dbReference>
<dbReference type="InterPro" id="IPR038070">
    <property type="entry name" value="Rv2632c-like_sf"/>
</dbReference>